<gene>
    <name evidence="1" type="ORF">Csa_1G501830</name>
</gene>
<protein>
    <submittedName>
        <fullName evidence="1">Uncharacterized protein</fullName>
    </submittedName>
</protein>
<dbReference type="AlphaFoldDB" id="A0A0A0LV97"/>
<keyword evidence="2" id="KW-1185">Reference proteome</keyword>
<accession>A0A0A0LV97</accession>
<reference evidence="1 2" key="2">
    <citation type="journal article" date="2009" name="PLoS ONE">
        <title>An integrated genetic and cytogenetic map of the cucumber genome.</title>
        <authorList>
            <person name="Ren Y."/>
            <person name="Zhang Z."/>
            <person name="Liu J."/>
            <person name="Staub J.E."/>
            <person name="Han Y."/>
            <person name="Cheng Z."/>
            <person name="Li X."/>
            <person name="Lu J."/>
            <person name="Miao H."/>
            <person name="Kang H."/>
            <person name="Xie B."/>
            <person name="Gu X."/>
            <person name="Wang X."/>
            <person name="Du Y."/>
            <person name="Jin W."/>
            <person name="Huang S."/>
        </authorList>
    </citation>
    <scope>NUCLEOTIDE SEQUENCE [LARGE SCALE GENOMIC DNA]</scope>
    <source>
        <strain evidence="2">cv. 9930</strain>
    </source>
</reference>
<evidence type="ECO:0000313" key="2">
    <source>
        <dbReference type="Proteomes" id="UP000029981"/>
    </source>
</evidence>
<dbReference type="Gramene" id="KGN65693">
    <property type="protein sequence ID" value="KGN65693"/>
    <property type="gene ID" value="Csa_1G501830"/>
</dbReference>
<dbReference type="Proteomes" id="UP000029981">
    <property type="component" value="Chromosome 1"/>
</dbReference>
<organism evidence="1 2">
    <name type="scientific">Cucumis sativus</name>
    <name type="common">Cucumber</name>
    <dbReference type="NCBI Taxonomy" id="3659"/>
    <lineage>
        <taxon>Eukaryota</taxon>
        <taxon>Viridiplantae</taxon>
        <taxon>Streptophyta</taxon>
        <taxon>Embryophyta</taxon>
        <taxon>Tracheophyta</taxon>
        <taxon>Spermatophyta</taxon>
        <taxon>Magnoliopsida</taxon>
        <taxon>eudicotyledons</taxon>
        <taxon>Gunneridae</taxon>
        <taxon>Pentapetalae</taxon>
        <taxon>rosids</taxon>
        <taxon>fabids</taxon>
        <taxon>Cucurbitales</taxon>
        <taxon>Cucurbitaceae</taxon>
        <taxon>Benincaseae</taxon>
        <taxon>Cucumis</taxon>
    </lineage>
</organism>
<dbReference type="EMBL" id="CM002922">
    <property type="protein sequence ID" value="KGN65693.1"/>
    <property type="molecule type" value="Genomic_DNA"/>
</dbReference>
<proteinExistence type="predicted"/>
<sequence length="67" mass="8103">MVRGFLKKSDESFSLFTKAHFYFFFLNRYEQKIERQIRIIGKQFNKQVNDSLELVVFSFSKEDQVSL</sequence>
<evidence type="ECO:0000313" key="1">
    <source>
        <dbReference type="EMBL" id="KGN65693.1"/>
    </source>
</evidence>
<reference evidence="1 2" key="4">
    <citation type="journal article" date="2011" name="BMC Genomics">
        <title>RNA-Seq improves annotation of protein-coding genes in the cucumber genome.</title>
        <authorList>
            <person name="Li Z."/>
            <person name="Zhang Z."/>
            <person name="Yan P."/>
            <person name="Huang S."/>
            <person name="Fei Z."/>
            <person name="Lin K."/>
        </authorList>
    </citation>
    <scope>NUCLEOTIDE SEQUENCE [LARGE SCALE GENOMIC DNA]</scope>
    <source>
        <strain evidence="2">cv. 9930</strain>
    </source>
</reference>
<reference evidence="1 2" key="3">
    <citation type="journal article" date="2010" name="BMC Genomics">
        <title>Transcriptome sequencing and comparative analysis of cucumber flowers with different sex types.</title>
        <authorList>
            <person name="Guo S."/>
            <person name="Zheng Y."/>
            <person name="Joung J.G."/>
            <person name="Liu S."/>
            <person name="Zhang Z."/>
            <person name="Crasta O.R."/>
            <person name="Sobral B.W."/>
            <person name="Xu Y."/>
            <person name="Huang S."/>
            <person name="Fei Z."/>
        </authorList>
    </citation>
    <scope>NUCLEOTIDE SEQUENCE [LARGE SCALE GENOMIC DNA]</scope>
    <source>
        <strain evidence="2">cv. 9930</strain>
    </source>
</reference>
<name>A0A0A0LV97_CUCSA</name>
<reference evidence="1 2" key="1">
    <citation type="journal article" date="2009" name="Nat. Genet.">
        <title>The genome of the cucumber, Cucumis sativus L.</title>
        <authorList>
            <person name="Huang S."/>
            <person name="Li R."/>
            <person name="Zhang Z."/>
            <person name="Li L."/>
            <person name="Gu X."/>
            <person name="Fan W."/>
            <person name="Lucas W.J."/>
            <person name="Wang X."/>
            <person name="Xie B."/>
            <person name="Ni P."/>
            <person name="Ren Y."/>
            <person name="Zhu H."/>
            <person name="Li J."/>
            <person name="Lin K."/>
            <person name="Jin W."/>
            <person name="Fei Z."/>
            <person name="Li G."/>
            <person name="Staub J."/>
            <person name="Kilian A."/>
            <person name="van der Vossen E.A."/>
            <person name="Wu Y."/>
            <person name="Guo J."/>
            <person name="He J."/>
            <person name="Jia Z."/>
            <person name="Ren Y."/>
            <person name="Tian G."/>
            <person name="Lu Y."/>
            <person name="Ruan J."/>
            <person name="Qian W."/>
            <person name="Wang M."/>
            <person name="Huang Q."/>
            <person name="Li B."/>
            <person name="Xuan Z."/>
            <person name="Cao J."/>
            <person name="Asan"/>
            <person name="Wu Z."/>
            <person name="Zhang J."/>
            <person name="Cai Q."/>
            <person name="Bai Y."/>
            <person name="Zhao B."/>
            <person name="Han Y."/>
            <person name="Li Y."/>
            <person name="Li X."/>
            <person name="Wang S."/>
            <person name="Shi Q."/>
            <person name="Liu S."/>
            <person name="Cho W.K."/>
            <person name="Kim J.Y."/>
            <person name="Xu Y."/>
            <person name="Heller-Uszynska K."/>
            <person name="Miao H."/>
            <person name="Cheng Z."/>
            <person name="Zhang S."/>
            <person name="Wu J."/>
            <person name="Yang Y."/>
            <person name="Kang H."/>
            <person name="Li M."/>
            <person name="Liang H."/>
            <person name="Ren X."/>
            <person name="Shi Z."/>
            <person name="Wen M."/>
            <person name="Jian M."/>
            <person name="Yang H."/>
            <person name="Zhang G."/>
            <person name="Yang Z."/>
            <person name="Chen R."/>
            <person name="Liu S."/>
            <person name="Li J."/>
            <person name="Ma L."/>
            <person name="Liu H."/>
            <person name="Zhou Y."/>
            <person name="Zhao J."/>
            <person name="Fang X."/>
            <person name="Li G."/>
            <person name="Fang L."/>
            <person name="Li Y."/>
            <person name="Liu D."/>
            <person name="Zheng H."/>
            <person name="Zhang Y."/>
            <person name="Qin N."/>
            <person name="Li Z."/>
            <person name="Yang G."/>
            <person name="Yang S."/>
            <person name="Bolund L."/>
            <person name="Kristiansen K."/>
            <person name="Zheng H."/>
            <person name="Li S."/>
            <person name="Zhang X."/>
            <person name="Yang H."/>
            <person name="Wang J."/>
            <person name="Sun R."/>
            <person name="Zhang B."/>
            <person name="Jiang S."/>
            <person name="Wang J."/>
            <person name="Du Y."/>
            <person name="Li S."/>
        </authorList>
    </citation>
    <scope>NUCLEOTIDE SEQUENCE [LARGE SCALE GENOMIC DNA]</scope>
    <source>
        <strain evidence="2">cv. 9930</strain>
    </source>
</reference>